<evidence type="ECO:0000313" key="1">
    <source>
        <dbReference type="EMBL" id="KAG5442260.1"/>
    </source>
</evidence>
<name>A0A8T1LZD6_CLOSI</name>
<gene>
    <name evidence="1" type="ORF">CSKR_200198</name>
</gene>
<evidence type="ECO:0000313" key="2">
    <source>
        <dbReference type="Proteomes" id="UP000286415"/>
    </source>
</evidence>
<comment type="caution">
    <text evidence="1">The sequence shown here is derived from an EMBL/GenBank/DDBJ whole genome shotgun (WGS) entry which is preliminary data.</text>
</comment>
<accession>A0A8T1LZD6</accession>
<keyword evidence="2" id="KW-1185">Reference proteome</keyword>
<organism evidence="1 2">
    <name type="scientific">Clonorchis sinensis</name>
    <name type="common">Chinese liver fluke</name>
    <dbReference type="NCBI Taxonomy" id="79923"/>
    <lineage>
        <taxon>Eukaryota</taxon>
        <taxon>Metazoa</taxon>
        <taxon>Spiralia</taxon>
        <taxon>Lophotrochozoa</taxon>
        <taxon>Platyhelminthes</taxon>
        <taxon>Trematoda</taxon>
        <taxon>Digenea</taxon>
        <taxon>Opisthorchiida</taxon>
        <taxon>Opisthorchiata</taxon>
        <taxon>Opisthorchiidae</taxon>
        <taxon>Clonorchis</taxon>
    </lineage>
</organism>
<protein>
    <submittedName>
        <fullName evidence="1">Uncharacterized protein</fullName>
    </submittedName>
</protein>
<proteinExistence type="predicted"/>
<reference evidence="1 2" key="1">
    <citation type="journal article" date="2018" name="Biotechnol. Adv.">
        <title>Improved genomic resources and new bioinformatic workflow for the carcinogenic parasite Clonorchis sinensis: Biotechnological implications.</title>
        <authorList>
            <person name="Wang D."/>
            <person name="Korhonen P.K."/>
            <person name="Gasser R.B."/>
            <person name="Young N.D."/>
        </authorList>
    </citation>
    <scope>NUCLEOTIDE SEQUENCE [LARGE SCALE GENOMIC DNA]</scope>
    <source>
        <strain evidence="1">Cs-k2</strain>
    </source>
</reference>
<feature type="non-terminal residue" evidence="1">
    <location>
        <position position="1"/>
    </location>
</feature>
<dbReference type="Proteomes" id="UP000286415">
    <property type="component" value="Unassembled WGS sequence"/>
</dbReference>
<reference evidence="1 2" key="2">
    <citation type="journal article" date="2021" name="Genomics">
        <title>High-quality reference genome for Clonorchis sinensis.</title>
        <authorList>
            <person name="Young N.D."/>
            <person name="Stroehlein A.J."/>
            <person name="Kinkar L."/>
            <person name="Wang T."/>
            <person name="Sohn W.M."/>
            <person name="Chang B.C.H."/>
            <person name="Kaur P."/>
            <person name="Weisz D."/>
            <person name="Dudchenko O."/>
            <person name="Aiden E.L."/>
            <person name="Korhonen P.K."/>
            <person name="Gasser R.B."/>
        </authorList>
    </citation>
    <scope>NUCLEOTIDE SEQUENCE [LARGE SCALE GENOMIC DNA]</scope>
    <source>
        <strain evidence="1">Cs-k2</strain>
    </source>
</reference>
<dbReference type="EMBL" id="NIRI02000076">
    <property type="protein sequence ID" value="KAG5442260.1"/>
    <property type="molecule type" value="Genomic_DNA"/>
</dbReference>
<dbReference type="AlphaFoldDB" id="A0A8T1LZD6"/>
<sequence length="220" mass="25654">IYVDAPTYDDPERLKFRDERVLDCEVVDYESFFKAAVFACWTRITWFNSNPLQPTMTKLWSNRADYIYSVITRNVPQIAPKTTNEAMQARREVLLLVRDDPFQTRDPCTLLDPSLDAERSFMPHDCRNLGPVPVSQDTYKLYLVHLNVWVTPHKFEHFIINRNLTPDKCSTTVINTLSSMCYGSYRVIEDPNAQAGATAMPLPNYFRKYFPFKFGIRIAY</sequence>